<dbReference type="AlphaFoldDB" id="A0A3M2LTW4"/>
<feature type="transmembrane region" description="Helical" evidence="5">
    <location>
        <begin position="224"/>
        <end position="244"/>
    </location>
</feature>
<dbReference type="InterPro" id="IPR011701">
    <property type="entry name" value="MFS"/>
</dbReference>
<reference evidence="7 8" key="1">
    <citation type="submission" date="2018-10" db="EMBL/GenBank/DDBJ databases">
        <title>Isolation from soil.</title>
        <authorList>
            <person name="Hu J."/>
        </authorList>
    </citation>
    <scope>NUCLEOTIDE SEQUENCE [LARGE SCALE GENOMIC DNA]</scope>
    <source>
        <strain evidence="7 8">NEAU-Ht49</strain>
    </source>
</reference>
<dbReference type="SUPFAM" id="SSF103473">
    <property type="entry name" value="MFS general substrate transporter"/>
    <property type="match status" value="1"/>
</dbReference>
<sequence length="405" mass="41411">MASPYRTLLAVPGARAFVAAGFVGRMSMSMVGIGIVLLVSAVTGSYGIAGTVSATMAVAYAAAAPLSARFADRYGQRRVLIPLVSANAVAFSLLISFALFEAPLWTLYPASALAGLTQVSLGAWVRSRWSHVLTGTSIPMGTAYSFESVMDELIFVAGPILVTSLATGVHPAAGLAVAASCTLAGGLAFARLRGTEPPPRPLTPGTSPRGGAFTNPALRIMTPIFLFVGLVFGAMDVAGVAFATEQGHKPLAGVLLGCYAGGSATSAFWYGARNWASSLDRRFLIGIVLQAVLLVPLPLIGNFWLMLPVAFVAGLAISPTIIPGFGLVERVVPSGQLTEGLALVSTSLSIGAAAGASLAGRIADAYGAMESFLVPLASSVLAALVALAGIRAISKRELSSQTIAE</sequence>
<name>A0A3M2LTW4_9ACTN</name>
<feature type="transmembrane region" description="Helical" evidence="5">
    <location>
        <begin position="46"/>
        <end position="67"/>
    </location>
</feature>
<evidence type="ECO:0000256" key="3">
    <source>
        <dbReference type="ARBA" id="ARBA00022989"/>
    </source>
</evidence>
<dbReference type="PROSITE" id="PS50850">
    <property type="entry name" value="MFS"/>
    <property type="match status" value="1"/>
</dbReference>
<accession>A0A3M2LTW4</accession>
<dbReference type="Gene3D" id="1.20.1250.20">
    <property type="entry name" value="MFS general substrate transporter like domains"/>
    <property type="match status" value="2"/>
</dbReference>
<feature type="transmembrane region" description="Helical" evidence="5">
    <location>
        <begin position="250"/>
        <end position="271"/>
    </location>
</feature>
<evidence type="ECO:0000259" key="6">
    <source>
        <dbReference type="PROSITE" id="PS50850"/>
    </source>
</evidence>
<feature type="transmembrane region" description="Helical" evidence="5">
    <location>
        <begin position="79"/>
        <end position="100"/>
    </location>
</feature>
<evidence type="ECO:0000313" key="7">
    <source>
        <dbReference type="EMBL" id="RMI40837.1"/>
    </source>
</evidence>
<feature type="transmembrane region" description="Helical" evidence="5">
    <location>
        <begin position="283"/>
        <end position="301"/>
    </location>
</feature>
<evidence type="ECO:0000256" key="4">
    <source>
        <dbReference type="ARBA" id="ARBA00023136"/>
    </source>
</evidence>
<dbReference type="InterPro" id="IPR020846">
    <property type="entry name" value="MFS_dom"/>
</dbReference>
<feature type="transmembrane region" description="Helical" evidence="5">
    <location>
        <begin position="340"/>
        <end position="360"/>
    </location>
</feature>
<dbReference type="OrthoDB" id="9180256at2"/>
<dbReference type="EMBL" id="RFFG01000049">
    <property type="protein sequence ID" value="RMI40837.1"/>
    <property type="molecule type" value="Genomic_DNA"/>
</dbReference>
<feature type="transmembrane region" description="Helical" evidence="5">
    <location>
        <begin position="307"/>
        <end position="328"/>
    </location>
</feature>
<comment type="subcellular location">
    <subcellularLocation>
        <location evidence="1">Cell membrane</location>
        <topology evidence="1">Multi-pass membrane protein</topology>
    </subcellularLocation>
</comment>
<comment type="caution">
    <text evidence="7">The sequence shown here is derived from an EMBL/GenBank/DDBJ whole genome shotgun (WGS) entry which is preliminary data.</text>
</comment>
<dbReference type="Pfam" id="PF07690">
    <property type="entry name" value="MFS_1"/>
    <property type="match status" value="1"/>
</dbReference>
<evidence type="ECO:0000256" key="5">
    <source>
        <dbReference type="SAM" id="Phobius"/>
    </source>
</evidence>
<dbReference type="Proteomes" id="UP000282674">
    <property type="component" value="Unassembled WGS sequence"/>
</dbReference>
<feature type="transmembrane region" description="Helical" evidence="5">
    <location>
        <begin position="16"/>
        <end position="40"/>
    </location>
</feature>
<dbReference type="PANTHER" id="PTHR23542:SF1">
    <property type="entry name" value="MAJOR FACILITATOR SUPERFAMILY (MFS) PROFILE DOMAIN-CONTAINING PROTEIN"/>
    <property type="match status" value="1"/>
</dbReference>
<evidence type="ECO:0000256" key="1">
    <source>
        <dbReference type="ARBA" id="ARBA00004651"/>
    </source>
</evidence>
<dbReference type="GO" id="GO:0022857">
    <property type="term" value="F:transmembrane transporter activity"/>
    <property type="evidence" value="ECO:0007669"/>
    <property type="project" value="InterPro"/>
</dbReference>
<keyword evidence="3 5" id="KW-1133">Transmembrane helix</keyword>
<proteinExistence type="predicted"/>
<keyword evidence="2 5" id="KW-0812">Transmembrane</keyword>
<feature type="transmembrane region" description="Helical" evidence="5">
    <location>
        <begin position="372"/>
        <end position="393"/>
    </location>
</feature>
<dbReference type="InterPro" id="IPR036259">
    <property type="entry name" value="MFS_trans_sf"/>
</dbReference>
<keyword evidence="4 5" id="KW-0472">Membrane</keyword>
<dbReference type="GO" id="GO:0005886">
    <property type="term" value="C:plasma membrane"/>
    <property type="evidence" value="ECO:0007669"/>
    <property type="project" value="UniProtKB-SubCell"/>
</dbReference>
<evidence type="ECO:0000256" key="2">
    <source>
        <dbReference type="ARBA" id="ARBA00022692"/>
    </source>
</evidence>
<dbReference type="PANTHER" id="PTHR23542">
    <property type="match status" value="1"/>
</dbReference>
<organism evidence="7 8">
    <name type="scientific">Actinomadura harenae</name>
    <dbReference type="NCBI Taxonomy" id="2483351"/>
    <lineage>
        <taxon>Bacteria</taxon>
        <taxon>Bacillati</taxon>
        <taxon>Actinomycetota</taxon>
        <taxon>Actinomycetes</taxon>
        <taxon>Streptosporangiales</taxon>
        <taxon>Thermomonosporaceae</taxon>
        <taxon>Actinomadura</taxon>
    </lineage>
</organism>
<evidence type="ECO:0000313" key="8">
    <source>
        <dbReference type="Proteomes" id="UP000282674"/>
    </source>
</evidence>
<feature type="domain" description="Major facilitator superfamily (MFS) profile" evidence="6">
    <location>
        <begin position="294"/>
        <end position="405"/>
    </location>
</feature>
<protein>
    <submittedName>
        <fullName evidence="7">MFS transporter</fullName>
    </submittedName>
</protein>
<keyword evidence="8" id="KW-1185">Reference proteome</keyword>
<feature type="transmembrane region" description="Helical" evidence="5">
    <location>
        <begin position="172"/>
        <end position="190"/>
    </location>
</feature>
<gene>
    <name evidence="7" type="ORF">EBO15_25095</name>
</gene>